<reference evidence="3" key="1">
    <citation type="submission" date="2022-11" db="UniProtKB">
        <authorList>
            <consortium name="WormBaseParasite"/>
        </authorList>
    </citation>
    <scope>IDENTIFICATION</scope>
</reference>
<keyword evidence="2" id="KW-1185">Reference proteome</keyword>
<dbReference type="AlphaFoldDB" id="A0A914RQS6"/>
<accession>A0A914RQS6</accession>
<evidence type="ECO:0000313" key="3">
    <source>
        <dbReference type="WBParaSite" id="PEQ_0000717801-mRNA-1"/>
    </source>
</evidence>
<feature type="region of interest" description="Disordered" evidence="1">
    <location>
        <begin position="1"/>
        <end position="38"/>
    </location>
</feature>
<feature type="compositionally biased region" description="Polar residues" evidence="1">
    <location>
        <begin position="1"/>
        <end position="13"/>
    </location>
</feature>
<evidence type="ECO:0000313" key="2">
    <source>
        <dbReference type="Proteomes" id="UP000887564"/>
    </source>
</evidence>
<protein>
    <submittedName>
        <fullName evidence="3">Ig-like domain-containing protein</fullName>
    </submittedName>
</protein>
<dbReference type="WBParaSite" id="PEQ_0000717801-mRNA-1">
    <property type="protein sequence ID" value="PEQ_0000717801-mRNA-1"/>
    <property type="gene ID" value="PEQ_0000717801"/>
</dbReference>
<evidence type="ECO:0000256" key="1">
    <source>
        <dbReference type="SAM" id="MobiDB-lite"/>
    </source>
</evidence>
<organism evidence="2 3">
    <name type="scientific">Parascaris equorum</name>
    <name type="common">Equine roundworm</name>
    <dbReference type="NCBI Taxonomy" id="6256"/>
    <lineage>
        <taxon>Eukaryota</taxon>
        <taxon>Metazoa</taxon>
        <taxon>Ecdysozoa</taxon>
        <taxon>Nematoda</taxon>
        <taxon>Chromadorea</taxon>
        <taxon>Rhabditida</taxon>
        <taxon>Spirurina</taxon>
        <taxon>Ascaridomorpha</taxon>
        <taxon>Ascaridoidea</taxon>
        <taxon>Ascarididae</taxon>
        <taxon>Parascaris</taxon>
    </lineage>
</organism>
<proteinExistence type="predicted"/>
<feature type="compositionally biased region" description="Low complexity" evidence="1">
    <location>
        <begin position="14"/>
        <end position="34"/>
    </location>
</feature>
<name>A0A914RQS6_PAREQ</name>
<dbReference type="Proteomes" id="UP000887564">
    <property type="component" value="Unplaced"/>
</dbReference>
<sequence>MNFSGRGSITSLSQRRQGAQRPAVAAPRQQQQRVLTNGSSDVDTFADIQWLLSESETESELVAALDTRGFGTAPIIRSPLRGLRLTEGTDAILQCNIVGSPKPRVSLPDGCREIMAVSEREDGTVECERGTRTTCVFDHATPAAANTDLAYRLA</sequence>